<name>A0ABQ1YL46_9BACL</name>
<sequence>MADPYKVLAVSLRDQIAGYAQTALSGLATELGTLTTTGLKLDHFKHEIQDYFVAEFPVTLHLPEFHLLGTTASPIDAEGNPVGASSTSSRMRFDFEAAEVEGVRADLAAGLIPGDRVVVLNLNGGHDVIVMCKVVSKDG</sequence>
<dbReference type="Proteomes" id="UP000659344">
    <property type="component" value="Unassembled WGS sequence"/>
</dbReference>
<reference evidence="2" key="1">
    <citation type="journal article" date="2019" name="Int. J. Syst. Evol. Microbiol.">
        <title>The Global Catalogue of Microorganisms (GCM) 10K type strain sequencing project: providing services to taxonomists for standard genome sequencing and annotation.</title>
        <authorList>
            <consortium name="The Broad Institute Genomics Platform"/>
            <consortium name="The Broad Institute Genome Sequencing Center for Infectious Disease"/>
            <person name="Wu L."/>
            <person name="Ma J."/>
        </authorList>
    </citation>
    <scope>NUCLEOTIDE SEQUENCE [LARGE SCALE GENOMIC DNA]</scope>
    <source>
        <strain evidence="2">CGMCC 1.12769</strain>
    </source>
</reference>
<organism evidence="1 2">
    <name type="scientific">Paenibacillus segetis</name>
    <dbReference type="NCBI Taxonomy" id="1325360"/>
    <lineage>
        <taxon>Bacteria</taxon>
        <taxon>Bacillati</taxon>
        <taxon>Bacillota</taxon>
        <taxon>Bacilli</taxon>
        <taxon>Bacillales</taxon>
        <taxon>Paenibacillaceae</taxon>
        <taxon>Paenibacillus</taxon>
    </lineage>
</organism>
<protein>
    <recommendedName>
        <fullName evidence="3">DUF2577 domain-containing protein</fullName>
    </recommendedName>
</protein>
<proteinExistence type="predicted"/>
<dbReference type="RefSeq" id="WP_188540247.1">
    <property type="nucleotide sequence ID" value="NZ_BMFT01000001.1"/>
</dbReference>
<comment type="caution">
    <text evidence="1">The sequence shown here is derived from an EMBL/GenBank/DDBJ whole genome shotgun (WGS) entry which is preliminary data.</text>
</comment>
<dbReference type="EMBL" id="BMFT01000001">
    <property type="protein sequence ID" value="GGH28553.1"/>
    <property type="molecule type" value="Genomic_DNA"/>
</dbReference>
<gene>
    <name evidence="1" type="ORF">GCM10008013_30650</name>
</gene>
<evidence type="ECO:0000313" key="2">
    <source>
        <dbReference type="Proteomes" id="UP000659344"/>
    </source>
</evidence>
<evidence type="ECO:0000313" key="1">
    <source>
        <dbReference type="EMBL" id="GGH28553.1"/>
    </source>
</evidence>
<evidence type="ECO:0008006" key="3">
    <source>
        <dbReference type="Google" id="ProtNLM"/>
    </source>
</evidence>
<accession>A0ABQ1YL46</accession>
<keyword evidence="2" id="KW-1185">Reference proteome</keyword>